<gene>
    <name evidence="1" type="ORF">SAMN05443633_1244</name>
</gene>
<dbReference type="Proteomes" id="UP000184518">
    <property type="component" value="Unassembled WGS sequence"/>
</dbReference>
<sequence>METHLLQNNRLHYAEVYASDIFELKNLFLQKFNVHKINENFGIPFLLAKNKNMVFAFASLILNPKNETDFLIHTDQAFNQEERKQFIVTVKEFFGRNNSENFRNPLQLKSNIERMINWLND</sequence>
<evidence type="ECO:0000313" key="2">
    <source>
        <dbReference type="Proteomes" id="UP000184518"/>
    </source>
</evidence>
<dbReference type="AlphaFoldDB" id="A0A1M5MRJ2"/>
<protein>
    <submittedName>
        <fullName evidence="1">Uncharacterized protein</fullName>
    </submittedName>
</protein>
<dbReference type="EMBL" id="FQUT01000024">
    <property type="protein sequence ID" value="SHG79423.1"/>
    <property type="molecule type" value="Genomic_DNA"/>
</dbReference>
<dbReference type="STRING" id="1416778.SAMN05443633_1244"/>
<dbReference type="OrthoDB" id="1363959at2"/>
<dbReference type="RefSeq" id="WP_072964204.1">
    <property type="nucleotide sequence ID" value="NZ_FQUT01000024.1"/>
</dbReference>
<organism evidence="1 2">
    <name type="scientific">Chryseobacterium arachidis</name>
    <dbReference type="NCBI Taxonomy" id="1416778"/>
    <lineage>
        <taxon>Bacteria</taxon>
        <taxon>Pseudomonadati</taxon>
        <taxon>Bacteroidota</taxon>
        <taxon>Flavobacteriia</taxon>
        <taxon>Flavobacteriales</taxon>
        <taxon>Weeksellaceae</taxon>
        <taxon>Chryseobacterium group</taxon>
        <taxon>Chryseobacterium</taxon>
    </lineage>
</organism>
<reference evidence="2" key="1">
    <citation type="submission" date="2016-11" db="EMBL/GenBank/DDBJ databases">
        <authorList>
            <person name="Varghese N."/>
            <person name="Submissions S."/>
        </authorList>
    </citation>
    <scope>NUCLEOTIDE SEQUENCE [LARGE SCALE GENOMIC DNA]</scope>
    <source>
        <strain evidence="2">DSM 27619</strain>
    </source>
</reference>
<accession>A0A1M5MRJ2</accession>
<keyword evidence="2" id="KW-1185">Reference proteome</keyword>
<name>A0A1M5MRJ2_9FLAO</name>
<evidence type="ECO:0000313" key="1">
    <source>
        <dbReference type="EMBL" id="SHG79423.1"/>
    </source>
</evidence>
<proteinExistence type="predicted"/>